<reference evidence="2 3" key="1">
    <citation type="submission" date="2017-11" db="EMBL/GenBank/DDBJ databases">
        <title>De-novo sequencing of pomegranate (Punica granatum L.) genome.</title>
        <authorList>
            <person name="Akparov Z."/>
            <person name="Amiraslanov A."/>
            <person name="Hajiyeva S."/>
            <person name="Abbasov M."/>
            <person name="Kaur K."/>
            <person name="Hamwieh A."/>
            <person name="Solovyev V."/>
            <person name="Salamov A."/>
            <person name="Braich B."/>
            <person name="Kosarev P."/>
            <person name="Mahmoud A."/>
            <person name="Hajiyev E."/>
            <person name="Babayeva S."/>
            <person name="Izzatullayeva V."/>
            <person name="Mammadov A."/>
            <person name="Mammadov A."/>
            <person name="Sharifova S."/>
            <person name="Ojaghi J."/>
            <person name="Eynullazada K."/>
            <person name="Bayramov B."/>
            <person name="Abdulazimova A."/>
            <person name="Shahmuradov I."/>
        </authorList>
    </citation>
    <scope>NUCLEOTIDE SEQUENCE [LARGE SCALE GENOMIC DNA]</scope>
    <source>
        <strain evidence="3">cv. AG2017</strain>
        <tissue evidence="2">Leaf</tissue>
    </source>
</reference>
<name>A0A2I0ILL4_PUNGR</name>
<dbReference type="EMBL" id="PGOL01002823">
    <property type="protein sequence ID" value="PKI44892.1"/>
    <property type="molecule type" value="Genomic_DNA"/>
</dbReference>
<accession>A0A2I0ILL4</accession>
<gene>
    <name evidence="2" type="ORF">CRG98_034840</name>
</gene>
<sequence>MSRSHGQVRVEVDLTSSSSEVGLAGERARGRGLNGRGLEGRGMAVAVEVVRSRFRLGTVDRNGGRIQVEAYSERTVEVVFDSSGCWIWIEWKPEVGSRKMKTEDEYGNFESGDGED</sequence>
<evidence type="ECO:0000313" key="2">
    <source>
        <dbReference type="EMBL" id="PKI44892.1"/>
    </source>
</evidence>
<feature type="region of interest" description="Disordered" evidence="1">
    <location>
        <begin position="17"/>
        <end position="37"/>
    </location>
</feature>
<evidence type="ECO:0000313" key="3">
    <source>
        <dbReference type="Proteomes" id="UP000233551"/>
    </source>
</evidence>
<dbReference type="Proteomes" id="UP000233551">
    <property type="component" value="Unassembled WGS sequence"/>
</dbReference>
<proteinExistence type="predicted"/>
<evidence type="ECO:0000256" key="1">
    <source>
        <dbReference type="SAM" id="MobiDB-lite"/>
    </source>
</evidence>
<keyword evidence="3" id="KW-1185">Reference proteome</keyword>
<organism evidence="2 3">
    <name type="scientific">Punica granatum</name>
    <name type="common">Pomegranate</name>
    <dbReference type="NCBI Taxonomy" id="22663"/>
    <lineage>
        <taxon>Eukaryota</taxon>
        <taxon>Viridiplantae</taxon>
        <taxon>Streptophyta</taxon>
        <taxon>Embryophyta</taxon>
        <taxon>Tracheophyta</taxon>
        <taxon>Spermatophyta</taxon>
        <taxon>Magnoliopsida</taxon>
        <taxon>eudicotyledons</taxon>
        <taxon>Gunneridae</taxon>
        <taxon>Pentapetalae</taxon>
        <taxon>rosids</taxon>
        <taxon>malvids</taxon>
        <taxon>Myrtales</taxon>
        <taxon>Lythraceae</taxon>
        <taxon>Punica</taxon>
    </lineage>
</organism>
<protein>
    <submittedName>
        <fullName evidence="2">Uncharacterized protein</fullName>
    </submittedName>
</protein>
<comment type="caution">
    <text evidence="2">The sequence shown here is derived from an EMBL/GenBank/DDBJ whole genome shotgun (WGS) entry which is preliminary data.</text>
</comment>
<dbReference type="AlphaFoldDB" id="A0A2I0ILL4"/>